<comment type="caution">
    <text evidence="9">The sequence shown here is derived from an EMBL/GenBank/DDBJ whole genome shotgun (WGS) entry which is preliminary data.</text>
</comment>
<evidence type="ECO:0000256" key="7">
    <source>
        <dbReference type="SAM" id="Phobius"/>
    </source>
</evidence>
<dbReference type="Pfam" id="PF04239">
    <property type="entry name" value="DUF421"/>
    <property type="match status" value="1"/>
</dbReference>
<proteinExistence type="inferred from homology"/>
<feature type="domain" description="YetF C-terminal" evidence="8">
    <location>
        <begin position="79"/>
        <end position="209"/>
    </location>
</feature>
<evidence type="ECO:0000259" key="8">
    <source>
        <dbReference type="Pfam" id="PF04239"/>
    </source>
</evidence>
<keyword evidence="3" id="KW-1003">Cell membrane</keyword>
<comment type="subcellular location">
    <subcellularLocation>
        <location evidence="1">Cell membrane</location>
        <topology evidence="1">Multi-pass membrane protein</topology>
    </subcellularLocation>
</comment>
<dbReference type="PANTHER" id="PTHR34582:SF6">
    <property type="entry name" value="UPF0702 TRANSMEMBRANE PROTEIN YCAP"/>
    <property type="match status" value="1"/>
</dbReference>
<evidence type="ECO:0000256" key="3">
    <source>
        <dbReference type="ARBA" id="ARBA00022475"/>
    </source>
</evidence>
<evidence type="ECO:0000256" key="4">
    <source>
        <dbReference type="ARBA" id="ARBA00022692"/>
    </source>
</evidence>
<sequence length="229" mass="26060">MFISLIRTMILYFVVVFTMRIMGKRQIGQLQPFELVIAIMISELASLPMQDNRIPLFHGVIPIITLLALQVIISVLQLKSEKARVVFCGKPSILIKNGIIDIQQLKEQRYNINDLMEEIRLQGYYNLEDIQYAILETSGQLSIIPKTGLTFPSKDDLNIKYSQDQLPVTLILDGNINKNNLNIIGKNQSWLESQLKKNNVPSSSRVFIALIDSKGKFYYQLKNNGGSNK</sequence>
<evidence type="ECO:0000256" key="2">
    <source>
        <dbReference type="ARBA" id="ARBA00006448"/>
    </source>
</evidence>
<evidence type="ECO:0000313" key="10">
    <source>
        <dbReference type="Proteomes" id="UP001208567"/>
    </source>
</evidence>
<keyword evidence="4 7" id="KW-0812">Transmembrane</keyword>
<dbReference type="PANTHER" id="PTHR34582">
    <property type="entry name" value="UPF0702 TRANSMEMBRANE PROTEIN YCAP"/>
    <property type="match status" value="1"/>
</dbReference>
<evidence type="ECO:0000256" key="6">
    <source>
        <dbReference type="ARBA" id="ARBA00023136"/>
    </source>
</evidence>
<dbReference type="InterPro" id="IPR023090">
    <property type="entry name" value="UPF0702_alpha/beta_dom_sf"/>
</dbReference>
<keyword evidence="6 7" id="KW-0472">Membrane</keyword>
<organism evidence="9 10">
    <name type="scientific">Clostridium omnivorum</name>
    <dbReference type="NCBI Taxonomy" id="1604902"/>
    <lineage>
        <taxon>Bacteria</taxon>
        <taxon>Bacillati</taxon>
        <taxon>Bacillota</taxon>
        <taxon>Clostridia</taxon>
        <taxon>Eubacteriales</taxon>
        <taxon>Clostridiaceae</taxon>
        <taxon>Clostridium</taxon>
    </lineage>
</organism>
<evidence type="ECO:0000256" key="1">
    <source>
        <dbReference type="ARBA" id="ARBA00004651"/>
    </source>
</evidence>
<reference evidence="9 10" key="1">
    <citation type="journal article" date="2024" name="Int. J. Syst. Evol. Microbiol.">
        <title>Clostridium omnivorum sp. nov., isolated from anoxic soil under the treatment of reductive soil disinfestation.</title>
        <authorList>
            <person name="Ueki A."/>
            <person name="Tonouchi A."/>
            <person name="Kaku N."/>
            <person name="Honma S."/>
            <person name="Ueki K."/>
        </authorList>
    </citation>
    <scope>NUCLEOTIDE SEQUENCE [LARGE SCALE GENOMIC DNA]</scope>
    <source>
        <strain evidence="9 10">E14</strain>
    </source>
</reference>
<protein>
    <submittedName>
        <fullName evidence="9">DUF421 domain-containing protein</fullName>
    </submittedName>
</protein>
<dbReference type="RefSeq" id="WP_264848544.1">
    <property type="nucleotide sequence ID" value="NZ_BRXR01000001.1"/>
</dbReference>
<dbReference type="EMBL" id="BRXR01000001">
    <property type="protein sequence ID" value="GLC29257.1"/>
    <property type="molecule type" value="Genomic_DNA"/>
</dbReference>
<dbReference type="Proteomes" id="UP001208567">
    <property type="component" value="Unassembled WGS sequence"/>
</dbReference>
<gene>
    <name evidence="9" type="ORF">bsdE14_06670</name>
</gene>
<accession>A0ABQ5N225</accession>
<keyword evidence="5 7" id="KW-1133">Transmembrane helix</keyword>
<dbReference type="Gene3D" id="3.30.240.20">
    <property type="entry name" value="bsu07140 like domains"/>
    <property type="match status" value="2"/>
</dbReference>
<name>A0ABQ5N225_9CLOT</name>
<evidence type="ECO:0000313" key="9">
    <source>
        <dbReference type="EMBL" id="GLC29257.1"/>
    </source>
</evidence>
<dbReference type="InterPro" id="IPR007353">
    <property type="entry name" value="DUF421"/>
</dbReference>
<feature type="transmembrane region" description="Helical" evidence="7">
    <location>
        <begin position="56"/>
        <end position="76"/>
    </location>
</feature>
<evidence type="ECO:0000256" key="5">
    <source>
        <dbReference type="ARBA" id="ARBA00022989"/>
    </source>
</evidence>
<keyword evidence="10" id="KW-1185">Reference proteome</keyword>
<comment type="similarity">
    <text evidence="2">Belongs to the UPF0702 family.</text>
</comment>
<feature type="transmembrane region" description="Helical" evidence="7">
    <location>
        <begin position="6"/>
        <end position="23"/>
    </location>
</feature>